<feature type="compositionally biased region" description="Basic residues" evidence="1">
    <location>
        <begin position="447"/>
        <end position="461"/>
    </location>
</feature>
<sequence length="579" mass="63248">MALVGPATSPTVAVTRALKRAGLQQGKGKDFQVKGRYRNGERLFTYVRVYGTSAEAVVAERADDIERWTEESGFPFRVSVHYAGRWPVSDIHNGPRPRVRQEAPATAEAAPAAQESAVQAASAPAAVEPVTAVEESAGEEPTVQAAPEPAVSYREDYRQEEQAKALGWSTRHAEVVRWAAAGELRMDDPDDLRRVTIPGRAGRRVAVALLRPLTRAAFLTLGELDEDGRHRVEVTGDGRRALEVWDRKGPTPAVISRKHEGRELRPLLDGEEARRRAAKWEADLRRSAAEREAWYAAHDLRRAAEEQEERLRAVWVEVEGIRNPFVSRPAGWVPTAEQVEEYRIRPELVVELEEEAARLAAEAATETAGEQEGAVVPAAPTRAVQGAPEAPAAPAAGRAPELPAVYVRPASPYRTASALTLQSRCVSIEVSGGRGAHPERGSQRHEPHPHHRPAGPHHHRPGPRDASGRNARHRHRRVHRRLLRPPGRHPGRDPRPAHPRTAPPGLTTHRAAPPRGGPHLHRMKEPAAWPPSPPPPPSSGPPPGSWSASATPPTASRAATAPASSRPCTTWPTRRPARR</sequence>
<protein>
    <submittedName>
        <fullName evidence="2">Uncharacterized protein</fullName>
    </submittedName>
</protein>
<accession>A0A7T0M180</accession>
<dbReference type="EMBL" id="MW291017">
    <property type="protein sequence ID" value="QPL14141.1"/>
    <property type="molecule type" value="Genomic_DNA"/>
</dbReference>
<dbReference type="Proteomes" id="UP000595090">
    <property type="component" value="Segment"/>
</dbReference>
<evidence type="ECO:0000313" key="2">
    <source>
        <dbReference type="EMBL" id="QPL14141.1"/>
    </source>
</evidence>
<evidence type="ECO:0000313" key="3">
    <source>
        <dbReference type="Proteomes" id="UP000595090"/>
    </source>
</evidence>
<organism evidence="2 3">
    <name type="scientific">Streptomyces phage TurkishDelight</name>
    <dbReference type="NCBI Taxonomy" id="2793708"/>
    <lineage>
        <taxon>Viruses</taxon>
        <taxon>Duplodnaviria</taxon>
        <taxon>Heunggongvirae</taxon>
        <taxon>Uroviricota</taxon>
        <taxon>Caudoviricetes</taxon>
        <taxon>Dolmabahcevirus</taxon>
        <taxon>Dolmabahcevirus turkishdelight</taxon>
    </lineage>
</organism>
<feature type="compositionally biased region" description="Basic and acidic residues" evidence="1">
    <location>
        <begin position="436"/>
        <end position="446"/>
    </location>
</feature>
<feature type="compositionally biased region" description="Pro residues" evidence="1">
    <location>
        <begin position="528"/>
        <end position="544"/>
    </location>
</feature>
<evidence type="ECO:0000256" key="1">
    <source>
        <dbReference type="SAM" id="MobiDB-lite"/>
    </source>
</evidence>
<dbReference type="KEGG" id="vg:80020398"/>
<dbReference type="GeneID" id="80020398"/>
<feature type="region of interest" description="Disordered" evidence="1">
    <location>
        <begin position="431"/>
        <end position="579"/>
    </location>
</feature>
<feature type="region of interest" description="Disordered" evidence="1">
    <location>
        <begin position="91"/>
        <end position="150"/>
    </location>
</feature>
<keyword evidence="3" id="KW-1185">Reference proteome</keyword>
<dbReference type="RefSeq" id="YP_010755728.1">
    <property type="nucleotide sequence ID" value="NC_073473.1"/>
</dbReference>
<name>A0A7T0M180_9CAUD</name>
<feature type="compositionally biased region" description="Low complexity" evidence="1">
    <location>
        <begin position="545"/>
        <end position="567"/>
    </location>
</feature>
<reference evidence="2 3" key="1">
    <citation type="submission" date="2020-11" db="EMBL/GenBank/DDBJ databases">
        <authorList>
            <person name="Asamoah-Frimpong E.A."/>
            <person name="Attaran A."/>
            <person name="Berhane B."/>
            <person name="Boone B.K."/>
            <person name="Cesta G."/>
            <person name="Chorbajian C."/>
            <person name="Cowan J.T."/>
            <person name="Datu D.V."/>
            <person name="Der L."/>
            <person name="Egbunine A.O."/>
            <person name="Giampietro H."/>
            <person name="Gunnison R.P."/>
            <person name="Joseph M.A."/>
            <person name="Kiewe T."/>
            <person name="Oboh E.C."/>
            <person name="O'Neill K."/>
            <person name="Oxlaj J.A."/>
            <person name="Patel A.K."/>
            <person name="Saqaf K."/>
            <person name="Vuong K."/>
            <person name="Walker C."/>
            <person name="Wikina T."/>
            <person name="Yan T."/>
            <person name="Avazpour P."/>
            <person name="Kim F.M."/>
            <person name="Mason K.J."/>
            <person name="Nguyen D.A."/>
            <person name="Pettit S.M."/>
            <person name="Zhou O.J."/>
            <person name="Brissett D.L."/>
            <person name="Gualtieri C."/>
            <person name="Hufford T.M."/>
            <person name="Ko J.M."/>
            <person name="Novak J.K."/>
            <person name="Smith Z.M."/>
            <person name="Erill I."/>
            <person name="Caruso S.M."/>
            <person name="Garlena R.A."/>
            <person name="Russell D.A."/>
            <person name="Pope W.H."/>
            <person name="Jacobs-Sera D."/>
            <person name="Hatfull G.F."/>
        </authorList>
    </citation>
    <scope>NUCLEOTIDE SEQUENCE [LARGE SCALE GENOMIC DNA]</scope>
</reference>
<proteinExistence type="predicted"/>
<feature type="compositionally biased region" description="Basic residues" evidence="1">
    <location>
        <begin position="470"/>
        <end position="489"/>
    </location>
</feature>
<feature type="compositionally biased region" description="Low complexity" evidence="1">
    <location>
        <begin position="102"/>
        <end position="135"/>
    </location>
</feature>
<gene>
    <name evidence="2" type="primary">112</name>
    <name evidence="2" type="ORF">SEA_TURKISHDELIGHT_112</name>
</gene>